<keyword evidence="2" id="KW-0949">S-adenosyl-L-methionine</keyword>
<dbReference type="RefSeq" id="WP_214507034.1">
    <property type="nucleotide sequence ID" value="NZ_JAHEPS010000003.1"/>
</dbReference>
<dbReference type="SFLD" id="SFLDS00029">
    <property type="entry name" value="Radical_SAM"/>
    <property type="match status" value="1"/>
</dbReference>
<evidence type="ECO:0000256" key="1">
    <source>
        <dbReference type="ARBA" id="ARBA00001966"/>
    </source>
</evidence>
<evidence type="ECO:0000256" key="4">
    <source>
        <dbReference type="ARBA" id="ARBA00023004"/>
    </source>
</evidence>
<reference evidence="8 9" key="1">
    <citation type="submission" date="2021-05" db="EMBL/GenBank/DDBJ databases">
        <title>Shewanella sp. JM162201.</title>
        <authorList>
            <person name="Xu S."/>
            <person name="Li A."/>
        </authorList>
    </citation>
    <scope>NUCLEOTIDE SEQUENCE [LARGE SCALE GENOMIC DNA]</scope>
    <source>
        <strain evidence="8 9">JM162201</strain>
    </source>
</reference>
<keyword evidence="5" id="KW-0411">Iron-sulfur</keyword>
<dbReference type="InterPro" id="IPR006638">
    <property type="entry name" value="Elp3/MiaA/NifB-like_rSAM"/>
</dbReference>
<dbReference type="InterPro" id="IPR007197">
    <property type="entry name" value="rSAM"/>
</dbReference>
<keyword evidence="9" id="KW-1185">Reference proteome</keyword>
<dbReference type="NCBIfam" id="TIGR03956">
    <property type="entry name" value="rSAM_HydE"/>
    <property type="match status" value="1"/>
</dbReference>
<name>A0ABS5V313_9GAMM</name>
<dbReference type="InterPro" id="IPR058240">
    <property type="entry name" value="rSAM_sf"/>
</dbReference>
<dbReference type="EMBL" id="JAHEPS010000003">
    <property type="protein sequence ID" value="MBT1444837.1"/>
    <property type="molecule type" value="Genomic_DNA"/>
</dbReference>
<sequence length="370" mass="40639">MTITSRNRPFSRAQIRELLEGKDDDWLFSRAALATELEFGNEVYLRAIVEFSNYCANQCHYCGLRAANRALGRYRLSTDSILGAVHRAAANDIGSVVLQSGDDSYFRADTIGWLIREIKARHDIAITLSLGERPADELGLWRYAGADRYLLKMETFDRTLFERCRPGADFDGRLKQLEWLAAMGYQVGSGIIVGLPGMTLDTLAADIEALCDLNLDMIACGPFIPHPQTPFAAAKSGDVLSCQRVTALLRLLNPGANIPATSALEVLKPGARLKSLRRGCNVVMPSFTPEDVNANYNIYPGKNGSNGDARARLHALRAALAAEGLVAASCRGDAKTRRYRRQPGVNANSENKTQSENKIQSRRSKHVSGH</sequence>
<gene>
    <name evidence="8" type="primary">hydE</name>
    <name evidence="8" type="ORF">KJI95_09915</name>
</gene>
<dbReference type="SUPFAM" id="SSF102114">
    <property type="entry name" value="Radical SAM enzymes"/>
    <property type="match status" value="1"/>
</dbReference>
<comment type="cofactor">
    <cofactor evidence="1">
        <name>[4Fe-4S] cluster</name>
        <dbReference type="ChEBI" id="CHEBI:49883"/>
    </cofactor>
</comment>
<keyword evidence="4" id="KW-0408">Iron</keyword>
<protein>
    <submittedName>
        <fullName evidence="8">[FeFe] hydrogenase H-cluster radical SAM maturase HydE</fullName>
    </submittedName>
</protein>
<dbReference type="Gene3D" id="3.20.20.70">
    <property type="entry name" value="Aldolase class I"/>
    <property type="match status" value="1"/>
</dbReference>
<dbReference type="InterPro" id="IPR013785">
    <property type="entry name" value="Aldolase_TIM"/>
</dbReference>
<accession>A0ABS5V313</accession>
<keyword evidence="3" id="KW-0479">Metal-binding</keyword>
<evidence type="ECO:0000256" key="3">
    <source>
        <dbReference type="ARBA" id="ARBA00022723"/>
    </source>
</evidence>
<dbReference type="SMART" id="SM00729">
    <property type="entry name" value="Elp3"/>
    <property type="match status" value="1"/>
</dbReference>
<evidence type="ECO:0000256" key="6">
    <source>
        <dbReference type="SAM" id="MobiDB-lite"/>
    </source>
</evidence>
<dbReference type="InterPro" id="IPR024021">
    <property type="entry name" value="FeFe-hyd_HydE_rSAM"/>
</dbReference>
<dbReference type="SFLD" id="SFLDG01280">
    <property type="entry name" value="HydE/PylB-like"/>
    <property type="match status" value="1"/>
</dbReference>
<dbReference type="Proteomes" id="UP001195903">
    <property type="component" value="Unassembled WGS sequence"/>
</dbReference>
<dbReference type="PANTHER" id="PTHR43726">
    <property type="entry name" value="3-METHYLORNITHINE SYNTHASE"/>
    <property type="match status" value="1"/>
</dbReference>
<evidence type="ECO:0000313" key="8">
    <source>
        <dbReference type="EMBL" id="MBT1444837.1"/>
    </source>
</evidence>
<organism evidence="8 9">
    <name type="scientific">Shewanella jiangmenensis</name>
    <dbReference type="NCBI Taxonomy" id="2837387"/>
    <lineage>
        <taxon>Bacteria</taxon>
        <taxon>Pseudomonadati</taxon>
        <taxon>Pseudomonadota</taxon>
        <taxon>Gammaproteobacteria</taxon>
        <taxon>Alteromonadales</taxon>
        <taxon>Shewanellaceae</taxon>
        <taxon>Shewanella</taxon>
    </lineage>
</organism>
<evidence type="ECO:0000256" key="5">
    <source>
        <dbReference type="ARBA" id="ARBA00023014"/>
    </source>
</evidence>
<dbReference type="PROSITE" id="PS51918">
    <property type="entry name" value="RADICAL_SAM"/>
    <property type="match status" value="1"/>
</dbReference>
<feature type="compositionally biased region" description="Polar residues" evidence="6">
    <location>
        <begin position="345"/>
        <end position="358"/>
    </location>
</feature>
<dbReference type="InterPro" id="IPR034422">
    <property type="entry name" value="HydE/PylB-like"/>
</dbReference>
<feature type="domain" description="Radical SAM core" evidence="7">
    <location>
        <begin position="41"/>
        <end position="261"/>
    </location>
</feature>
<dbReference type="Pfam" id="PF04055">
    <property type="entry name" value="Radical_SAM"/>
    <property type="match status" value="1"/>
</dbReference>
<dbReference type="PANTHER" id="PTHR43726:SF1">
    <property type="entry name" value="BIOTIN SYNTHASE"/>
    <property type="match status" value="1"/>
</dbReference>
<feature type="region of interest" description="Disordered" evidence="6">
    <location>
        <begin position="336"/>
        <end position="370"/>
    </location>
</feature>
<evidence type="ECO:0000256" key="2">
    <source>
        <dbReference type="ARBA" id="ARBA00022691"/>
    </source>
</evidence>
<evidence type="ECO:0000313" key="9">
    <source>
        <dbReference type="Proteomes" id="UP001195903"/>
    </source>
</evidence>
<evidence type="ECO:0000259" key="7">
    <source>
        <dbReference type="PROSITE" id="PS51918"/>
    </source>
</evidence>
<proteinExistence type="predicted"/>
<dbReference type="SFLD" id="SFLDG01060">
    <property type="entry name" value="BATS_domain_containing"/>
    <property type="match status" value="1"/>
</dbReference>
<dbReference type="SFLD" id="SFLDG01082">
    <property type="entry name" value="B12-binding_domain_containing"/>
    <property type="match status" value="1"/>
</dbReference>
<feature type="compositionally biased region" description="Basic residues" evidence="6">
    <location>
        <begin position="360"/>
        <end position="370"/>
    </location>
</feature>
<dbReference type="CDD" id="cd01335">
    <property type="entry name" value="Radical_SAM"/>
    <property type="match status" value="1"/>
</dbReference>
<comment type="caution">
    <text evidence="8">The sequence shown here is derived from an EMBL/GenBank/DDBJ whole genome shotgun (WGS) entry which is preliminary data.</text>
</comment>